<gene>
    <name evidence="1" type="ORF">BVDSYZ_11340</name>
</gene>
<dbReference type="RefSeq" id="WP_062623408.1">
    <property type="nucleotide sequence ID" value="NZ_CP015443.1"/>
</dbReference>
<reference evidence="1 2" key="1">
    <citation type="submission" date="2018-06" db="EMBL/GenBank/DDBJ databases">
        <title>Complete Genome Sequence of Bacillus velezensis DSYZ, a Plant Growth-Promoting Rhizobacterium with Antifungal Activity.</title>
        <authorList>
            <person name="Du B."/>
            <person name="Ding Y."/>
            <person name="Liu K."/>
            <person name="Yao L."/>
            <person name="Wang C."/>
            <person name="Li H."/>
            <person name="Liu H."/>
        </authorList>
    </citation>
    <scope>NUCLEOTIDE SEQUENCE [LARGE SCALE GENOMIC DNA]</scope>
    <source>
        <strain evidence="1 2">DSYZ</strain>
    </source>
</reference>
<protein>
    <submittedName>
        <fullName evidence="1">Uncharacterized protein</fullName>
    </submittedName>
</protein>
<dbReference type="Proteomes" id="UP000250069">
    <property type="component" value="Chromosome"/>
</dbReference>
<evidence type="ECO:0000313" key="2">
    <source>
        <dbReference type="Proteomes" id="UP000250069"/>
    </source>
</evidence>
<accession>A0ABC8D9R7</accession>
<organism evidence="1 2">
    <name type="scientific">Bacillus velezensis</name>
    <dbReference type="NCBI Taxonomy" id="492670"/>
    <lineage>
        <taxon>Bacteria</taxon>
        <taxon>Bacillati</taxon>
        <taxon>Bacillota</taxon>
        <taxon>Bacilli</taxon>
        <taxon>Bacillales</taxon>
        <taxon>Bacillaceae</taxon>
        <taxon>Bacillus</taxon>
        <taxon>Bacillus amyloliquefaciens group</taxon>
    </lineage>
</organism>
<dbReference type="AlphaFoldDB" id="A0ABC8D9R7"/>
<name>A0ABC8D9R7_BACVE</name>
<proteinExistence type="predicted"/>
<evidence type="ECO:0000313" key="1">
    <source>
        <dbReference type="EMBL" id="AWX72583.1"/>
    </source>
</evidence>
<dbReference type="EMBL" id="CP030150">
    <property type="protein sequence ID" value="AWX72583.1"/>
    <property type="molecule type" value="Genomic_DNA"/>
</dbReference>
<sequence>MRIENIFFSKALKLIQEFEKSKKEFEDHNKLIAGIQDILEKNIDYVSNRRIPKENIEQQFEKDLIDYFNNVKKDAIDNDFLIGTIHGIKATLAILHKNVEGIS</sequence>